<sequence length="181" mass="20184">MIEWIVQHLYLVAVIVFALLSFLGKASPGKENKRRGGGGMPTFGGPAEGFPSRGKKRNDGDKPQPQYTVPDKDFSEQGYDEIEPARGPARNAARDDLDEGLSVEYADAESTLEGRIRAMEEERQRVLQRLDRISGGEMAVYGEDDRGTEGRSRFRTADIRSGMIWSEILSPPKAKRRRKGV</sequence>
<keyword evidence="2" id="KW-0472">Membrane</keyword>
<evidence type="ECO:0000256" key="2">
    <source>
        <dbReference type="SAM" id="Phobius"/>
    </source>
</evidence>
<gene>
    <name evidence="3" type="ORF">ACE41H_05085</name>
</gene>
<organism evidence="3 4">
    <name type="scientific">Paenibacillus enshidis</name>
    <dbReference type="NCBI Taxonomy" id="1458439"/>
    <lineage>
        <taxon>Bacteria</taxon>
        <taxon>Bacillati</taxon>
        <taxon>Bacillota</taxon>
        <taxon>Bacilli</taxon>
        <taxon>Bacillales</taxon>
        <taxon>Paenibacillaceae</taxon>
        <taxon>Paenibacillus</taxon>
    </lineage>
</organism>
<comment type="caution">
    <text evidence="3">The sequence shown here is derived from an EMBL/GenBank/DDBJ whole genome shotgun (WGS) entry which is preliminary data.</text>
</comment>
<accession>A0ABV5APM2</accession>
<evidence type="ECO:0008006" key="5">
    <source>
        <dbReference type="Google" id="ProtNLM"/>
    </source>
</evidence>
<dbReference type="EMBL" id="JBHHMI010000003">
    <property type="protein sequence ID" value="MFB5266160.1"/>
    <property type="molecule type" value="Genomic_DNA"/>
</dbReference>
<evidence type="ECO:0000256" key="1">
    <source>
        <dbReference type="SAM" id="MobiDB-lite"/>
    </source>
</evidence>
<dbReference type="Proteomes" id="UP001580346">
    <property type="component" value="Unassembled WGS sequence"/>
</dbReference>
<keyword evidence="2" id="KW-1133">Transmembrane helix</keyword>
<feature type="transmembrane region" description="Helical" evidence="2">
    <location>
        <begin position="6"/>
        <end position="24"/>
    </location>
</feature>
<evidence type="ECO:0000313" key="4">
    <source>
        <dbReference type="Proteomes" id="UP001580346"/>
    </source>
</evidence>
<name>A0ABV5APM2_9BACL</name>
<keyword evidence="2" id="KW-0812">Transmembrane</keyword>
<reference evidence="3 4" key="1">
    <citation type="submission" date="2024-09" db="EMBL/GenBank/DDBJ databases">
        <title>Paenibacillus zeirhizospherea sp. nov., isolated from surface of the maize (Zea mays) roots in a horticulture field, Hungary.</title>
        <authorList>
            <person name="Marton D."/>
            <person name="Farkas M."/>
            <person name="Bedics A."/>
            <person name="Toth E."/>
            <person name="Tancsics A."/>
            <person name="Boka K."/>
            <person name="Maroti G."/>
            <person name="Kriszt B."/>
            <person name="Cserhati M."/>
        </authorList>
    </citation>
    <scope>NUCLEOTIDE SEQUENCE [LARGE SCALE GENOMIC DNA]</scope>
    <source>
        <strain evidence="3 4">KCTC 33519</strain>
    </source>
</reference>
<dbReference type="RefSeq" id="WP_375353731.1">
    <property type="nucleotide sequence ID" value="NZ_JBHHMI010000003.1"/>
</dbReference>
<protein>
    <recommendedName>
        <fullName evidence="5">Conjugate transposon protein</fullName>
    </recommendedName>
</protein>
<keyword evidence="4" id="KW-1185">Reference proteome</keyword>
<feature type="region of interest" description="Disordered" evidence="1">
    <location>
        <begin position="27"/>
        <end position="100"/>
    </location>
</feature>
<proteinExistence type="predicted"/>
<evidence type="ECO:0000313" key="3">
    <source>
        <dbReference type="EMBL" id="MFB5266160.1"/>
    </source>
</evidence>